<evidence type="ECO:0000313" key="5">
    <source>
        <dbReference type="Proteomes" id="UP000320857"/>
    </source>
</evidence>
<proteinExistence type="predicted"/>
<dbReference type="Gene3D" id="3.40.50.300">
    <property type="entry name" value="P-loop containing nucleotide triphosphate hydrolases"/>
    <property type="match status" value="2"/>
</dbReference>
<feature type="region of interest" description="Disordered" evidence="1">
    <location>
        <begin position="746"/>
        <end position="770"/>
    </location>
</feature>
<feature type="domain" description="Endonuclease GajA/Old nuclease/RecF-like AAA" evidence="2">
    <location>
        <begin position="87"/>
        <end position="149"/>
    </location>
</feature>
<feature type="region of interest" description="Disordered" evidence="1">
    <location>
        <begin position="57"/>
        <end position="83"/>
    </location>
</feature>
<dbReference type="SUPFAM" id="SSF52540">
    <property type="entry name" value="P-loop containing nucleoside triphosphate hydrolases"/>
    <property type="match status" value="1"/>
</dbReference>
<dbReference type="Proteomes" id="UP000320857">
    <property type="component" value="Unassembled WGS sequence"/>
</dbReference>
<dbReference type="InterPro" id="IPR051396">
    <property type="entry name" value="Bact_Antivir_Def_Nuclease"/>
</dbReference>
<dbReference type="PANTHER" id="PTHR43581">
    <property type="entry name" value="ATP/GTP PHOSPHATASE"/>
    <property type="match status" value="1"/>
</dbReference>
<evidence type="ECO:0000259" key="3">
    <source>
        <dbReference type="Pfam" id="PF20469"/>
    </source>
</evidence>
<dbReference type="Pfam" id="PF20469">
    <property type="entry name" value="OLD-like_TOPRIM"/>
    <property type="match status" value="1"/>
</dbReference>
<dbReference type="AlphaFoldDB" id="A0A5P0YKI3"/>
<keyword evidence="5" id="KW-1185">Reference proteome</keyword>
<feature type="domain" description="OLD protein-like TOPRIM" evidence="3">
    <location>
        <begin position="532"/>
        <end position="603"/>
    </location>
</feature>
<organism evidence="4 5">
    <name type="scientific">Streptomyces alkaliterrae</name>
    <dbReference type="NCBI Taxonomy" id="2213162"/>
    <lineage>
        <taxon>Bacteria</taxon>
        <taxon>Bacillati</taxon>
        <taxon>Actinomycetota</taxon>
        <taxon>Actinomycetes</taxon>
        <taxon>Kitasatosporales</taxon>
        <taxon>Streptomycetaceae</taxon>
        <taxon>Streptomyces</taxon>
    </lineage>
</organism>
<gene>
    <name evidence="4" type="ORF">FNX44_003115</name>
</gene>
<accession>A0A5P0YKI3</accession>
<reference evidence="4 5" key="1">
    <citation type="submission" date="2019-10" db="EMBL/GenBank/DDBJ databases">
        <title>Streptomyces sp. nov., a novel actinobacterium isolated from alkaline environment.</title>
        <authorList>
            <person name="Golinska P."/>
        </authorList>
    </citation>
    <scope>NUCLEOTIDE SEQUENCE [LARGE SCALE GENOMIC DNA]</scope>
    <source>
        <strain evidence="4 5">OF1</strain>
    </source>
</reference>
<evidence type="ECO:0000313" key="4">
    <source>
        <dbReference type="EMBL" id="MQS00883.1"/>
    </source>
</evidence>
<dbReference type="Pfam" id="PF13175">
    <property type="entry name" value="AAA_15"/>
    <property type="match status" value="2"/>
</dbReference>
<dbReference type="OrthoDB" id="3237462at2"/>
<comment type="caution">
    <text evidence="4">The sequence shown here is derived from an EMBL/GenBank/DDBJ whole genome shotgun (WGS) entry which is preliminary data.</text>
</comment>
<feature type="region of interest" description="Disordered" evidence="1">
    <location>
        <begin position="1"/>
        <end position="45"/>
    </location>
</feature>
<dbReference type="InterPro" id="IPR034139">
    <property type="entry name" value="TOPRIM_OLD"/>
</dbReference>
<protein>
    <submittedName>
        <fullName evidence="4">AAA family ATPase</fullName>
    </submittedName>
</protein>
<dbReference type="InterPro" id="IPR041685">
    <property type="entry name" value="AAA_GajA/Old/RecF-like"/>
</dbReference>
<dbReference type="CDD" id="cd01026">
    <property type="entry name" value="TOPRIM_OLD"/>
    <property type="match status" value="1"/>
</dbReference>
<feature type="domain" description="Endonuclease GajA/Old nuclease/RecF-like AAA" evidence="2">
    <location>
        <begin position="272"/>
        <end position="479"/>
    </location>
</feature>
<dbReference type="CDD" id="cd00267">
    <property type="entry name" value="ABC_ATPase"/>
    <property type="match status" value="1"/>
</dbReference>
<dbReference type="InterPro" id="IPR027417">
    <property type="entry name" value="P-loop_NTPase"/>
</dbReference>
<dbReference type="EMBL" id="VJYK02000017">
    <property type="protein sequence ID" value="MQS00883.1"/>
    <property type="molecule type" value="Genomic_DNA"/>
</dbReference>
<sequence length="770" mass="85866">MRRRFTTARLPHIDAGRFSSPRLPSGPSPASQNRKSTMRPRDDRYEATVLAQVRPLTGAIVSASRPEPSEQSQTEPRVRPPRVTRADVKNFRLLRDVSVAFDKDVTVCVGRNNTGKTSLAEVLSRFLRPGDIRLRVEDFSTEAYSEFSQAYKAFTAGDEEAARKLLPEISLTVFISYDKETTEYGSLGSLIVDLDPDCTEVVVNVRYVLKPGVMKEFFRDGPEDLVEGWGDSLLLSLIGPRIPHLFERSAIAVDPADPTNFRNVSMSEVARAIKVDFVKAQRGLDDETERPKEPIGKVFESLFIGASKADENSPLRDFADDAEAALGEIFSNLDGKIQDMYDKMAPTVSDFGYPGLGNRNFSTRTTLDAKRLLANFTSIRYPGSAGIELPESYSGLGSRNLLLILLTLFSYYRDYAAQRDQSCIHLIFIEEPEAHLHPQMQEIFIHQLGVFKKNFPATDQKSNSWNAQFLVTTHSAHIANRVGFYAVRYFRLDERNEPDGATSSQVLNLADAPGVSKEFLHKYLTLTRADLFFADKAILIEGTSERLFIPAAIAKYGQAGEEGGGSLASQYVTVMEVGGAYAHLFYPFLDFLGIPTLVITDLDAVKPDSAKKLKSCCVTEGTTTSNEGIKKWFNNEDITLVELEKSAADELPVIERRGLAYQVPEIPGSACGRTFEDAFILANPEIFKLKDFRSKSVADQEQQARELARGQKKSNFALRFAVAEEDWTTPRYIRRGLEWLLRQTPMPTEVNMPEPNAEPGESPEGQVAVR</sequence>
<evidence type="ECO:0000259" key="2">
    <source>
        <dbReference type="Pfam" id="PF13175"/>
    </source>
</evidence>
<dbReference type="PANTHER" id="PTHR43581:SF2">
    <property type="entry name" value="EXCINUCLEASE ATPASE SUBUNIT"/>
    <property type="match status" value="1"/>
</dbReference>
<evidence type="ECO:0000256" key="1">
    <source>
        <dbReference type="SAM" id="MobiDB-lite"/>
    </source>
</evidence>
<name>A0A5P0YKI3_9ACTN</name>